<comment type="caution">
    <text evidence="1">The sequence shown here is derived from an EMBL/GenBank/DDBJ whole genome shotgun (WGS) entry which is preliminary data.</text>
</comment>
<dbReference type="AlphaFoldDB" id="A0A918J4Y2"/>
<accession>A0A918J4Y2</accession>
<sequence length="177" mass="20518">MFLKKIKNKLKVRAARKYLRQELGSPSDTQNGGVGIGSIGCIVDLDKFNDTDSFYEFVEEFSLRPNSVKVIGYKEFYDKNSPYSTPVFSDKDLGWEANIENSYALEFLGREYDLLVNYYSEDKLLLQLMSIKTKARLKVGFGEVDKNFNDLILNTPIDDFKTFKMELKKYLRVLNEI</sequence>
<evidence type="ECO:0000313" key="1">
    <source>
        <dbReference type="EMBL" id="GGW43111.1"/>
    </source>
</evidence>
<reference evidence="1" key="2">
    <citation type="submission" date="2020-09" db="EMBL/GenBank/DDBJ databases">
        <authorList>
            <person name="Sun Q."/>
            <person name="Kim S."/>
        </authorList>
    </citation>
    <scope>NUCLEOTIDE SEQUENCE</scope>
    <source>
        <strain evidence="1">KCTC 12113</strain>
    </source>
</reference>
<gene>
    <name evidence="1" type="ORF">GCM10007383_29620</name>
</gene>
<dbReference type="InterPro" id="IPR054207">
    <property type="entry name" value="DUF6913"/>
</dbReference>
<dbReference type="EMBL" id="BMWP01000023">
    <property type="protein sequence ID" value="GGW43111.1"/>
    <property type="molecule type" value="Genomic_DNA"/>
</dbReference>
<name>A0A918J4Y2_9FLAO</name>
<proteinExistence type="predicted"/>
<dbReference type="RefSeq" id="WP_026815319.1">
    <property type="nucleotide sequence ID" value="NZ_BMWP01000023.1"/>
</dbReference>
<reference evidence="1" key="1">
    <citation type="journal article" date="2014" name="Int. J. Syst. Evol. Microbiol.">
        <title>Complete genome sequence of Corynebacterium casei LMG S-19264T (=DSM 44701T), isolated from a smear-ripened cheese.</title>
        <authorList>
            <consortium name="US DOE Joint Genome Institute (JGI-PGF)"/>
            <person name="Walter F."/>
            <person name="Albersmeier A."/>
            <person name="Kalinowski J."/>
            <person name="Ruckert C."/>
        </authorList>
    </citation>
    <scope>NUCLEOTIDE SEQUENCE</scope>
    <source>
        <strain evidence="1">KCTC 12113</strain>
    </source>
</reference>
<dbReference type="Proteomes" id="UP000634668">
    <property type="component" value="Unassembled WGS sequence"/>
</dbReference>
<protein>
    <submittedName>
        <fullName evidence="1">Uncharacterized protein</fullName>
    </submittedName>
</protein>
<dbReference type="Pfam" id="PF21857">
    <property type="entry name" value="DUF6913"/>
    <property type="match status" value="1"/>
</dbReference>
<evidence type="ECO:0000313" key="2">
    <source>
        <dbReference type="Proteomes" id="UP000634668"/>
    </source>
</evidence>
<organism evidence="1 2">
    <name type="scientific">Arenibacter certesii</name>
    <dbReference type="NCBI Taxonomy" id="228955"/>
    <lineage>
        <taxon>Bacteria</taxon>
        <taxon>Pseudomonadati</taxon>
        <taxon>Bacteroidota</taxon>
        <taxon>Flavobacteriia</taxon>
        <taxon>Flavobacteriales</taxon>
        <taxon>Flavobacteriaceae</taxon>
        <taxon>Arenibacter</taxon>
    </lineage>
</organism>
<keyword evidence="2" id="KW-1185">Reference proteome</keyword>